<sequence length="85" mass="9391">MRYGIFAIKDSASQTFAQPFYAPAEQVALRSVRDLVNGSDNVIAKHPSDYELFELGSFVDDDGTIVPLDSPRLVARCKDLLVKSN</sequence>
<organism evidence="1">
    <name type="scientific">Gokushovirinae environmental samples</name>
    <dbReference type="NCBI Taxonomy" id="1478972"/>
    <lineage>
        <taxon>Viruses</taxon>
        <taxon>Monodnaviria</taxon>
        <taxon>Sangervirae</taxon>
        <taxon>Phixviricota</taxon>
        <taxon>Malgrandaviricetes</taxon>
        <taxon>Petitvirales</taxon>
        <taxon>Microviridae</taxon>
        <taxon>environmental samples</taxon>
    </lineage>
</organism>
<evidence type="ECO:0000313" key="1">
    <source>
        <dbReference type="EMBL" id="AVQ10186.1"/>
    </source>
</evidence>
<reference evidence="1" key="1">
    <citation type="submission" date="2018-03" db="EMBL/GenBank/DDBJ databases">
        <title>Twenty-four Novel Viral Genomes identified from the Dushanzi Mud Volcanic Sediment in Xinjiang, China.</title>
        <authorList>
            <person name="Han L."/>
        </authorList>
    </citation>
    <scope>NUCLEOTIDE SEQUENCE</scope>
</reference>
<dbReference type="EMBL" id="MH029517">
    <property type="protein sequence ID" value="AVQ10186.1"/>
    <property type="molecule type" value="Genomic_DNA"/>
</dbReference>
<protein>
    <submittedName>
        <fullName evidence="1">Nonstructural protein</fullName>
    </submittedName>
</protein>
<name>A0A2R3UAG0_9VIRU</name>
<proteinExistence type="predicted"/>
<dbReference type="InterPro" id="IPR046781">
    <property type="entry name" value="Phage_ORF5"/>
</dbReference>
<accession>A0A2R3UAG0</accession>
<dbReference type="Pfam" id="PF20577">
    <property type="entry name" value="Phage_ORF5"/>
    <property type="match status" value="1"/>
</dbReference>